<dbReference type="AlphaFoldDB" id="W9V321"/>
<dbReference type="OrthoDB" id="9072763at2"/>
<protein>
    <submittedName>
        <fullName evidence="1">Uncharacterized protein</fullName>
    </submittedName>
</protein>
<evidence type="ECO:0000313" key="2">
    <source>
        <dbReference type="Proteomes" id="UP000019460"/>
    </source>
</evidence>
<dbReference type="Proteomes" id="UP000019460">
    <property type="component" value="Unassembled WGS sequence"/>
</dbReference>
<organism evidence="1 2">
    <name type="scientific">Imhoffiella purpurea</name>
    <dbReference type="NCBI Taxonomy" id="1249627"/>
    <lineage>
        <taxon>Bacteria</taxon>
        <taxon>Pseudomonadati</taxon>
        <taxon>Pseudomonadota</taxon>
        <taxon>Gammaproteobacteria</taxon>
        <taxon>Chromatiales</taxon>
        <taxon>Chromatiaceae</taxon>
        <taxon>Imhoffiella</taxon>
    </lineage>
</organism>
<accession>W9V321</accession>
<dbReference type="STRING" id="1249627.D779_3246"/>
<comment type="caution">
    <text evidence="1">The sequence shown here is derived from an EMBL/GenBank/DDBJ whole genome shotgun (WGS) entry which is preliminary data.</text>
</comment>
<name>W9V321_9GAMM</name>
<gene>
    <name evidence="1" type="ORF">D779_3246</name>
</gene>
<proteinExistence type="predicted"/>
<sequence>MIGYASRTGTRRNLAALRRAGWRLIVSAASDLRTEGMRYALDNGAWTCHQQGRPFDAPSFMRAVDLLGMHADWIVLPDIVAGGHRSLELSLSWLERLRPLGAPLLLAVQDGMSTTEIAPLIGPDLGIFVGGSTEWKLATALDWGRLAHAHGAHLHVARVNTARRVRLCAAIGASSFDGTSASRFAVTLPLLDAVRRQPDLLSAAALV</sequence>
<dbReference type="PATRIC" id="fig|1249627.3.peg.3398"/>
<dbReference type="EMBL" id="AONC01000055">
    <property type="protein sequence ID" value="EXJ13883.1"/>
    <property type="molecule type" value="Genomic_DNA"/>
</dbReference>
<evidence type="ECO:0000313" key="1">
    <source>
        <dbReference type="EMBL" id="EXJ13883.1"/>
    </source>
</evidence>
<dbReference type="eggNOG" id="ENOG5032RF8">
    <property type="taxonomic scope" value="Bacteria"/>
</dbReference>
<dbReference type="RefSeq" id="WP_157726436.1">
    <property type="nucleotide sequence ID" value="NZ_AONC01000055.1"/>
</dbReference>
<reference evidence="1 2" key="1">
    <citation type="submission" date="2012-11" db="EMBL/GenBank/DDBJ databases">
        <title>Genome assembly of Thiorhodococcus sp. AK35.</title>
        <authorList>
            <person name="Nupur N."/>
            <person name="Khatri I."/>
            <person name="Subramanian S."/>
            <person name="Pinnaka A."/>
        </authorList>
    </citation>
    <scope>NUCLEOTIDE SEQUENCE [LARGE SCALE GENOMIC DNA]</scope>
    <source>
        <strain evidence="1 2">AK35</strain>
    </source>
</reference>
<keyword evidence="2" id="KW-1185">Reference proteome</keyword>